<dbReference type="OrthoDB" id="4564819at2"/>
<keyword evidence="4" id="KW-1185">Reference proteome</keyword>
<reference evidence="1 3" key="1">
    <citation type="submission" date="2016-09" db="EMBL/GenBank/DDBJ databases">
        <title>genome sequences of unsequenced Mycobacteria.</title>
        <authorList>
            <person name="Greninger A.L."/>
            <person name="Jerome K.R."/>
            <person name="Mcnair B."/>
            <person name="Wallis C."/>
            <person name="Fang F."/>
        </authorList>
    </citation>
    <scope>NUCLEOTIDE SEQUENCE [LARGE SCALE GENOMIC DNA]</scope>
    <source>
        <strain evidence="1 3">BM1</strain>
    </source>
</reference>
<proteinExistence type="predicted"/>
<evidence type="ECO:0008006" key="5">
    <source>
        <dbReference type="Google" id="ProtNLM"/>
    </source>
</evidence>
<evidence type="ECO:0000313" key="4">
    <source>
        <dbReference type="Proteomes" id="UP000220340"/>
    </source>
</evidence>
<evidence type="ECO:0000313" key="3">
    <source>
        <dbReference type="Proteomes" id="UP000191039"/>
    </source>
</evidence>
<reference evidence="2 4" key="2">
    <citation type="submission" date="2017-10" db="EMBL/GenBank/DDBJ databases">
        <title>The new phylogeny of genus Mycobacterium.</title>
        <authorList>
            <person name="Tortoli E."/>
            <person name="Trovato A."/>
            <person name="Cirillo D.M."/>
        </authorList>
    </citation>
    <scope>NUCLEOTIDE SEQUENCE [LARGE SCALE GENOMIC DNA]</scope>
    <source>
        <strain evidence="2 4">IP141170001</strain>
    </source>
</reference>
<accession>A0A1Q4HAA1</accession>
<dbReference type="Proteomes" id="UP000220340">
    <property type="component" value="Unassembled WGS sequence"/>
</dbReference>
<dbReference type="EMBL" id="PDCR01000033">
    <property type="protein sequence ID" value="PEG52324.1"/>
    <property type="molecule type" value="Genomic_DNA"/>
</dbReference>
<dbReference type="Proteomes" id="UP000191039">
    <property type="component" value="Unassembled WGS sequence"/>
</dbReference>
<dbReference type="STRING" id="1801.BRW64_18500"/>
<comment type="caution">
    <text evidence="2">The sequence shown here is derived from an EMBL/GenBank/DDBJ whole genome shotgun (WGS) entry which is preliminary data.</text>
</comment>
<evidence type="ECO:0000313" key="2">
    <source>
        <dbReference type="EMBL" id="PEG52324.1"/>
    </source>
</evidence>
<dbReference type="RefSeq" id="WP_073857829.1">
    <property type="nucleotide sequence ID" value="NZ_BAAATC010000011.1"/>
</dbReference>
<gene>
    <name evidence="1" type="ORF">BV510_07965</name>
    <name evidence="2" type="ORF">CRI78_22000</name>
</gene>
<protein>
    <recommendedName>
        <fullName evidence="5">DUF3263 domain-containing protein</fullName>
    </recommendedName>
</protein>
<sequence length="83" mass="9585">MDRYDREILDYVRSWSPYGGPPAAELLQEFGLTPGQLTTRVEHIIAAEKRRREQELARPWLRVTPPRARTADAKRVRARTIGA</sequence>
<evidence type="ECO:0000313" key="1">
    <source>
        <dbReference type="EMBL" id="OPE54894.1"/>
    </source>
</evidence>
<dbReference type="AlphaFoldDB" id="A0A1Q4HAA1"/>
<dbReference type="EMBL" id="MIJD01000058">
    <property type="protein sequence ID" value="OPE54894.1"/>
    <property type="molecule type" value="Genomic_DNA"/>
</dbReference>
<organism evidence="2 4">
    <name type="scientific">Mycolicibacterium diernhoferi</name>
    <dbReference type="NCBI Taxonomy" id="1801"/>
    <lineage>
        <taxon>Bacteria</taxon>
        <taxon>Bacillati</taxon>
        <taxon>Actinomycetota</taxon>
        <taxon>Actinomycetes</taxon>
        <taxon>Mycobacteriales</taxon>
        <taxon>Mycobacteriaceae</taxon>
        <taxon>Mycolicibacterium</taxon>
    </lineage>
</organism>
<name>A0A1Q4HAA1_9MYCO</name>